<gene>
    <name evidence="7" type="ORF">FMM72_11555</name>
</gene>
<evidence type="ECO:0000313" key="7">
    <source>
        <dbReference type="EMBL" id="NDO39867.1"/>
    </source>
</evidence>
<name>A0A845T164_9FIRM</name>
<comment type="similarity">
    <text evidence="6">Belongs to the class I-like SAM-binding methyltransferase superfamily. C5-methyltransferase family.</text>
</comment>
<evidence type="ECO:0000256" key="2">
    <source>
        <dbReference type="ARBA" id="ARBA00022603"/>
    </source>
</evidence>
<keyword evidence="3 6" id="KW-0808">Transferase</keyword>
<dbReference type="InterPro" id="IPR001525">
    <property type="entry name" value="C5_MeTfrase"/>
</dbReference>
<dbReference type="GO" id="GO:0009307">
    <property type="term" value="P:DNA restriction-modification system"/>
    <property type="evidence" value="ECO:0007669"/>
    <property type="project" value="UniProtKB-KW"/>
</dbReference>
<organism evidence="7 8">
    <name type="scientific">Anaerotruncus colihominis</name>
    <dbReference type="NCBI Taxonomy" id="169435"/>
    <lineage>
        <taxon>Bacteria</taxon>
        <taxon>Bacillati</taxon>
        <taxon>Bacillota</taxon>
        <taxon>Clostridia</taxon>
        <taxon>Eubacteriales</taxon>
        <taxon>Oscillospiraceae</taxon>
        <taxon>Anaerotruncus</taxon>
    </lineage>
</organism>
<accession>A0A845T164</accession>
<dbReference type="Pfam" id="PF00145">
    <property type="entry name" value="DNA_methylase"/>
    <property type="match status" value="1"/>
</dbReference>
<dbReference type="Proteomes" id="UP000462501">
    <property type="component" value="Unassembled WGS sequence"/>
</dbReference>
<dbReference type="AlphaFoldDB" id="A0A845T164"/>
<dbReference type="RefSeq" id="WP_162221514.1">
    <property type="nucleotide sequence ID" value="NZ_JANJZM010000002.1"/>
</dbReference>
<evidence type="ECO:0000313" key="8">
    <source>
        <dbReference type="Proteomes" id="UP000462501"/>
    </source>
</evidence>
<dbReference type="PROSITE" id="PS51679">
    <property type="entry name" value="SAM_MT_C5"/>
    <property type="match status" value="1"/>
</dbReference>
<dbReference type="EMBL" id="VIQT01000016">
    <property type="protein sequence ID" value="NDO39867.1"/>
    <property type="molecule type" value="Genomic_DNA"/>
</dbReference>
<dbReference type="GO" id="GO:0032259">
    <property type="term" value="P:methylation"/>
    <property type="evidence" value="ECO:0007669"/>
    <property type="project" value="UniProtKB-KW"/>
</dbReference>
<evidence type="ECO:0000256" key="1">
    <source>
        <dbReference type="ARBA" id="ARBA00011975"/>
    </source>
</evidence>
<protein>
    <recommendedName>
        <fullName evidence="1">DNA (cytosine-5-)-methyltransferase</fullName>
        <ecNumber evidence="1">2.1.1.37</ecNumber>
    </recommendedName>
</protein>
<dbReference type="EC" id="2.1.1.37" evidence="1"/>
<evidence type="ECO:0000256" key="3">
    <source>
        <dbReference type="ARBA" id="ARBA00022679"/>
    </source>
</evidence>
<reference evidence="7 8" key="1">
    <citation type="submission" date="2019-06" db="EMBL/GenBank/DDBJ databases">
        <title>Draft genome sequences of 15 bacterial species constituting the stable defined intestinal microbiota of the GM15 gnotobiotic mouse model.</title>
        <authorList>
            <person name="Elie C."/>
            <person name="Mathieu A."/>
            <person name="Saliou A."/>
            <person name="Darnaud M."/>
            <person name="Leulier F."/>
            <person name="Tamellini A."/>
        </authorList>
    </citation>
    <scope>NUCLEOTIDE SEQUENCE [LARGE SCALE GENOMIC DNA]</scope>
    <source>
        <strain evidence="7 8">JM4-15</strain>
    </source>
</reference>
<comment type="caution">
    <text evidence="7">The sequence shown here is derived from an EMBL/GenBank/DDBJ whole genome shotgun (WGS) entry which is preliminary data.</text>
</comment>
<dbReference type="PANTHER" id="PTHR46098">
    <property type="entry name" value="TRNA (CYTOSINE(38)-C(5))-METHYLTRANSFERASE"/>
    <property type="match status" value="1"/>
</dbReference>
<dbReference type="Gene3D" id="3.40.50.150">
    <property type="entry name" value="Vaccinia Virus protein VP39"/>
    <property type="match status" value="1"/>
</dbReference>
<evidence type="ECO:0000256" key="6">
    <source>
        <dbReference type="PROSITE-ProRule" id="PRU01016"/>
    </source>
</evidence>
<dbReference type="GO" id="GO:0003886">
    <property type="term" value="F:DNA (cytosine-5-)-methyltransferase activity"/>
    <property type="evidence" value="ECO:0007669"/>
    <property type="project" value="UniProtKB-EC"/>
</dbReference>
<dbReference type="PANTHER" id="PTHR46098:SF1">
    <property type="entry name" value="TRNA (CYTOSINE(38)-C(5))-METHYLTRANSFERASE"/>
    <property type="match status" value="1"/>
</dbReference>
<keyword evidence="4 6" id="KW-0949">S-adenosyl-L-methionine</keyword>
<keyword evidence="2 6" id="KW-0489">Methyltransferase</keyword>
<dbReference type="SUPFAM" id="SSF53335">
    <property type="entry name" value="S-adenosyl-L-methionine-dependent methyltransferases"/>
    <property type="match status" value="1"/>
</dbReference>
<evidence type="ECO:0000256" key="5">
    <source>
        <dbReference type="ARBA" id="ARBA00022747"/>
    </source>
</evidence>
<dbReference type="InterPro" id="IPR050750">
    <property type="entry name" value="C5-MTase"/>
</dbReference>
<evidence type="ECO:0000256" key="4">
    <source>
        <dbReference type="ARBA" id="ARBA00022691"/>
    </source>
</evidence>
<sequence>MPDIKLGSLFDGIGVFPLAASRCGIRPVWASEIEKAPISITKRHFPDMVHLGDITKVDGGKIPPVHIITFGSPCQNLSLIGNRSGLAGAKSSLFYQAFRIIQEMRDATDNLYPAIAVWENVMGAFSTNDRMDFRAVLSAFSDTEVPMPPSGRWGNAGMVVRGGTPDVCWRLMDAQYWAGTRRLARRQRIFVVADFGGRRAADILFKPRPMLPLPPPCGEGGRAAAEGDRTASFETGRQIPVIHPFQCFRMRGAAKRQEETAFRNSFGLPTDPFPTLLASDVTPFAFWYEGDPAGGCIRFLTETESERLMGLPEGWTKYGADGVEIRPLQRYKALGNAIALPCADYIMAGIYEVLADRAGKEE</sequence>
<keyword evidence="5" id="KW-0680">Restriction system</keyword>
<proteinExistence type="inferred from homology"/>
<dbReference type="InterPro" id="IPR029063">
    <property type="entry name" value="SAM-dependent_MTases_sf"/>
</dbReference>
<feature type="active site" evidence="6">
    <location>
        <position position="74"/>
    </location>
</feature>